<protein>
    <submittedName>
        <fullName evidence="2">WXG100 family type VII secretion target</fullName>
    </submittedName>
</protein>
<organism evidence="2 3">
    <name type="scientific">Nonomuraea zeae</name>
    <dbReference type="NCBI Taxonomy" id="1642303"/>
    <lineage>
        <taxon>Bacteria</taxon>
        <taxon>Bacillati</taxon>
        <taxon>Actinomycetota</taxon>
        <taxon>Actinomycetes</taxon>
        <taxon>Streptosporangiales</taxon>
        <taxon>Streptosporangiaceae</taxon>
        <taxon>Nonomuraea</taxon>
    </lineage>
</organism>
<dbReference type="EMBL" id="VCKX01000028">
    <property type="protein sequence ID" value="TMR35987.1"/>
    <property type="molecule type" value="Genomic_DNA"/>
</dbReference>
<evidence type="ECO:0000256" key="1">
    <source>
        <dbReference type="SAM" id="Phobius"/>
    </source>
</evidence>
<keyword evidence="3" id="KW-1185">Reference proteome</keyword>
<dbReference type="Pfam" id="PF06013">
    <property type="entry name" value="WXG100"/>
    <property type="match status" value="1"/>
</dbReference>
<dbReference type="OrthoDB" id="3526705at2"/>
<dbReference type="InterPro" id="IPR010310">
    <property type="entry name" value="T7SS_ESAT-6-like"/>
</dbReference>
<evidence type="ECO:0000313" key="3">
    <source>
        <dbReference type="Proteomes" id="UP000306628"/>
    </source>
</evidence>
<dbReference type="RefSeq" id="WP_138689785.1">
    <property type="nucleotide sequence ID" value="NZ_JBHSAZ010000089.1"/>
</dbReference>
<keyword evidence="1" id="KW-0472">Membrane</keyword>
<accession>A0A5S4GSS9</accession>
<name>A0A5S4GSS9_9ACTN</name>
<keyword evidence="1" id="KW-0812">Transmembrane</keyword>
<dbReference type="SUPFAM" id="SSF140453">
    <property type="entry name" value="EsxAB dimer-like"/>
    <property type="match status" value="1"/>
</dbReference>
<keyword evidence="1" id="KW-1133">Transmembrane helix</keyword>
<dbReference type="AlphaFoldDB" id="A0A5S4GSS9"/>
<reference evidence="2 3" key="1">
    <citation type="submission" date="2019-05" db="EMBL/GenBank/DDBJ databases">
        <title>Draft genome sequence of Nonomuraea zeae DSM 100528.</title>
        <authorList>
            <person name="Saricaoglu S."/>
            <person name="Isik K."/>
        </authorList>
    </citation>
    <scope>NUCLEOTIDE SEQUENCE [LARGE SCALE GENOMIC DNA]</scope>
    <source>
        <strain evidence="2 3">DSM 100528</strain>
    </source>
</reference>
<gene>
    <name evidence="2" type="ORF">ETD85_12250</name>
</gene>
<dbReference type="InterPro" id="IPR036689">
    <property type="entry name" value="ESAT-6-like_sf"/>
</dbReference>
<feature type="transmembrane region" description="Helical" evidence="1">
    <location>
        <begin position="129"/>
        <end position="154"/>
    </location>
</feature>
<dbReference type="Proteomes" id="UP000306628">
    <property type="component" value="Unassembled WGS sequence"/>
</dbReference>
<proteinExistence type="predicted"/>
<evidence type="ECO:0000313" key="2">
    <source>
        <dbReference type="EMBL" id="TMR35987.1"/>
    </source>
</evidence>
<dbReference type="Gene3D" id="1.10.287.1060">
    <property type="entry name" value="ESAT-6-like"/>
    <property type="match status" value="1"/>
</dbReference>
<sequence>MDFTEGKGLYMTAFTTASAAALVIRRPWANYVILTIGIMISDPGRMSSSADTWRTIDRGGMTSELDALGNELTTLKTTLADQWEGAAFEKFTEAYNEFTKSLDTLKSTRNNAGEAIDQSAKLYYWGARICGLIAGLMAAYATLLVAFRFSAPFVSQVVDFKLGKIAVEATRKVALKHGIALGVLAGLMYTAITQSEASGKAFPMMQAIPTEISALKSGAMPEFTNVGVDYDIPSGQLLPSQSDLTGGLG</sequence>
<comment type="caution">
    <text evidence="2">The sequence shown here is derived from an EMBL/GenBank/DDBJ whole genome shotgun (WGS) entry which is preliminary data.</text>
</comment>